<reference evidence="9 10" key="1">
    <citation type="journal article" date="2015" name="Genome Announc.">
        <title>Expanding the biotechnology potential of lactobacilli through comparative genomics of 213 strains and associated genera.</title>
        <authorList>
            <person name="Sun Z."/>
            <person name="Harris H.M."/>
            <person name="McCann A."/>
            <person name="Guo C."/>
            <person name="Argimon S."/>
            <person name="Zhang W."/>
            <person name="Yang X."/>
            <person name="Jeffery I.B."/>
            <person name="Cooney J.C."/>
            <person name="Kagawa T.F."/>
            <person name="Liu W."/>
            <person name="Song Y."/>
            <person name="Salvetti E."/>
            <person name="Wrobel A."/>
            <person name="Rasinkangas P."/>
            <person name="Parkhill J."/>
            <person name="Rea M.C."/>
            <person name="O'Sullivan O."/>
            <person name="Ritari J."/>
            <person name="Douillard F.P."/>
            <person name="Paul Ross R."/>
            <person name="Yang R."/>
            <person name="Briner A.E."/>
            <person name="Felis G.E."/>
            <person name="de Vos W.M."/>
            <person name="Barrangou R."/>
            <person name="Klaenhammer T.R."/>
            <person name="Caufield P.W."/>
            <person name="Cui Y."/>
            <person name="Zhang H."/>
            <person name="O'Toole P.W."/>
        </authorList>
    </citation>
    <scope>NUCLEOTIDE SEQUENCE [LARGE SCALE GENOMIC DNA]</scope>
    <source>
        <strain evidence="9 10">DSM 22408</strain>
    </source>
</reference>
<dbReference type="Pfam" id="PF13344">
    <property type="entry name" value="Hydrolase_6"/>
    <property type="match status" value="1"/>
</dbReference>
<dbReference type="AlphaFoldDB" id="A0A0R2KUC0"/>
<proteinExistence type="inferred from homology"/>
<evidence type="ECO:0000256" key="6">
    <source>
        <dbReference type="PIRSR" id="PIRSR000915-1"/>
    </source>
</evidence>
<dbReference type="PIRSF" id="PIRSF000915">
    <property type="entry name" value="PGP-type_phosphatase"/>
    <property type="match status" value="1"/>
</dbReference>
<evidence type="ECO:0000256" key="3">
    <source>
        <dbReference type="ARBA" id="ARBA00022801"/>
    </source>
</evidence>
<dbReference type="InterPro" id="IPR023214">
    <property type="entry name" value="HAD_sf"/>
</dbReference>
<dbReference type="InterPro" id="IPR006357">
    <property type="entry name" value="HAD-SF_hydro_IIA"/>
</dbReference>
<dbReference type="EC" id="3.1.3.-" evidence="5"/>
<feature type="binding site" evidence="8">
    <location>
        <position position="12"/>
    </location>
    <ligand>
        <name>Mg(2+)</name>
        <dbReference type="ChEBI" id="CHEBI:18420"/>
    </ligand>
</feature>
<dbReference type="GO" id="GO:0005737">
    <property type="term" value="C:cytoplasm"/>
    <property type="evidence" value="ECO:0007669"/>
    <property type="project" value="TreeGrafter"/>
</dbReference>
<dbReference type="SUPFAM" id="SSF56784">
    <property type="entry name" value="HAD-like"/>
    <property type="match status" value="1"/>
</dbReference>
<dbReference type="STRING" id="1122146.IV53_GL001077"/>
<dbReference type="PANTHER" id="PTHR19288">
    <property type="entry name" value="4-NITROPHENYLPHOSPHATASE-RELATED"/>
    <property type="match status" value="1"/>
</dbReference>
<evidence type="ECO:0000256" key="8">
    <source>
        <dbReference type="PIRSR" id="PIRSR000915-3"/>
    </source>
</evidence>
<dbReference type="NCBIfam" id="TIGR01549">
    <property type="entry name" value="HAD-SF-IA-v1"/>
    <property type="match status" value="1"/>
</dbReference>
<evidence type="ECO:0000313" key="10">
    <source>
        <dbReference type="Proteomes" id="UP000051500"/>
    </source>
</evidence>
<evidence type="ECO:0000256" key="7">
    <source>
        <dbReference type="PIRSR" id="PIRSR000915-2"/>
    </source>
</evidence>
<dbReference type="PATRIC" id="fig|1122146.4.peg.1114"/>
<dbReference type="eggNOG" id="COG0647">
    <property type="taxonomic scope" value="Bacteria"/>
</dbReference>
<comment type="cofactor">
    <cofactor evidence="8">
        <name>Mg(2+)</name>
        <dbReference type="ChEBI" id="CHEBI:18420"/>
    </cofactor>
    <text evidence="8">Divalent metal ions. Mg(2+) is the most effective.</text>
</comment>
<evidence type="ECO:0000313" key="9">
    <source>
        <dbReference type="EMBL" id="KRN89959.1"/>
    </source>
</evidence>
<protein>
    <recommendedName>
        <fullName evidence="5">Acid sugar phosphatase</fullName>
        <ecNumber evidence="5">3.1.3.-</ecNumber>
    </recommendedName>
</protein>
<dbReference type="NCBIfam" id="TIGR01460">
    <property type="entry name" value="HAD-SF-IIA"/>
    <property type="match status" value="1"/>
</dbReference>
<feature type="active site" description="Nucleophile" evidence="6">
    <location>
        <position position="10"/>
    </location>
</feature>
<dbReference type="NCBIfam" id="TIGR01457">
    <property type="entry name" value="HAD-SF-IIA-hyp2"/>
    <property type="match status" value="1"/>
</dbReference>
<evidence type="ECO:0000256" key="5">
    <source>
        <dbReference type="PIRNR" id="PIRNR000915"/>
    </source>
</evidence>
<feature type="binding site" evidence="8">
    <location>
        <position position="10"/>
    </location>
    <ligand>
        <name>Mg(2+)</name>
        <dbReference type="ChEBI" id="CHEBI:18420"/>
    </ligand>
</feature>
<evidence type="ECO:0000256" key="2">
    <source>
        <dbReference type="ARBA" id="ARBA00022723"/>
    </source>
</evidence>
<feature type="binding site" evidence="7">
    <location>
        <position position="183"/>
    </location>
    <ligand>
        <name>substrate</name>
    </ligand>
</feature>
<evidence type="ECO:0000256" key="1">
    <source>
        <dbReference type="ARBA" id="ARBA00006696"/>
    </source>
</evidence>
<dbReference type="SFLD" id="SFLDS00003">
    <property type="entry name" value="Haloacid_Dehalogenase"/>
    <property type="match status" value="1"/>
</dbReference>
<feature type="binding site" evidence="8">
    <location>
        <position position="208"/>
    </location>
    <ligand>
        <name>Mg(2+)</name>
        <dbReference type="ChEBI" id="CHEBI:18420"/>
    </ligand>
</feature>
<dbReference type="InterPro" id="IPR036412">
    <property type="entry name" value="HAD-like_sf"/>
</dbReference>
<keyword evidence="3" id="KW-0378">Hydrolase</keyword>
<sequence length="256" mass="28237">MKKYQGYMIDLDGTMYLGKQKIPAAKEFIERLQAKKIPFLFVTNNSTKTPDAVARNLRDNFQIDVDASHVYTTAMATADYLAELDPSKRSVYAIGELGLKAALLNQGFYFEETKPDYVVVGLDSDVTYHKFEVATLAIRNGSKFIGTNADTNLPNEKGLVPGAGSLIALVEKAVQEKPLFIGKPEPIIMKKALDKLGLAKDQVVMVGDNYLTDISAGINFGIDTIIVYTGVSTRDQVAKEKVQPTYQINSLSEWNI</sequence>
<dbReference type="Gene3D" id="3.40.50.1000">
    <property type="entry name" value="HAD superfamily/HAD-like"/>
    <property type="match status" value="2"/>
</dbReference>
<evidence type="ECO:0000256" key="4">
    <source>
        <dbReference type="ARBA" id="ARBA00022842"/>
    </source>
</evidence>
<dbReference type="RefSeq" id="WP_027106757.1">
    <property type="nucleotide sequence ID" value="NZ_AUHP01000017.1"/>
</dbReference>
<gene>
    <name evidence="9" type="ORF">IV53_GL001077</name>
</gene>
<dbReference type="PANTHER" id="PTHR19288:SF46">
    <property type="entry name" value="HALOACID DEHALOGENASE-LIKE HYDROLASE DOMAIN-CONTAINING PROTEIN 2"/>
    <property type="match status" value="1"/>
</dbReference>
<dbReference type="CDD" id="cd07530">
    <property type="entry name" value="HAD_Pase_UmpH-like"/>
    <property type="match status" value="1"/>
</dbReference>
<keyword evidence="2 5" id="KW-0479">Metal-binding</keyword>
<dbReference type="GO" id="GO:0046872">
    <property type="term" value="F:metal ion binding"/>
    <property type="evidence" value="ECO:0007669"/>
    <property type="project" value="UniProtKB-KW"/>
</dbReference>
<dbReference type="Proteomes" id="UP000051500">
    <property type="component" value="Unassembled WGS sequence"/>
</dbReference>
<comment type="function">
    <text evidence="5">Catalyzes the dephosphorylation of 2-6 carbon acid sugars in vitro.</text>
</comment>
<dbReference type="Pfam" id="PF13242">
    <property type="entry name" value="Hydrolase_like"/>
    <property type="match status" value="1"/>
</dbReference>
<dbReference type="EMBL" id="JQBZ01000007">
    <property type="protein sequence ID" value="KRN89959.1"/>
    <property type="molecule type" value="Genomic_DNA"/>
</dbReference>
<feature type="active site" description="Proton donor" evidence="6">
    <location>
        <position position="12"/>
    </location>
</feature>
<dbReference type="GO" id="GO:0016791">
    <property type="term" value="F:phosphatase activity"/>
    <property type="evidence" value="ECO:0007669"/>
    <property type="project" value="TreeGrafter"/>
</dbReference>
<dbReference type="SFLD" id="SFLDG01139">
    <property type="entry name" value="C2.A:_Pyridoxal_Phosphate_Phos"/>
    <property type="match status" value="1"/>
</dbReference>
<dbReference type="InterPro" id="IPR006439">
    <property type="entry name" value="HAD-SF_hydro_IA"/>
</dbReference>
<accession>A0A0R2KUC0</accession>
<comment type="caution">
    <text evidence="9">The sequence shown here is derived from an EMBL/GenBank/DDBJ whole genome shotgun (WGS) entry which is preliminary data.</text>
</comment>
<keyword evidence="4 5" id="KW-0460">Magnesium</keyword>
<name>A0A0R2KUC0_9LACO</name>
<dbReference type="OrthoDB" id="9810449at2"/>
<organism evidence="9 10">
    <name type="scientific">Ligilactobacillus ceti DSM 22408</name>
    <dbReference type="NCBI Taxonomy" id="1122146"/>
    <lineage>
        <taxon>Bacteria</taxon>
        <taxon>Bacillati</taxon>
        <taxon>Bacillota</taxon>
        <taxon>Bacilli</taxon>
        <taxon>Lactobacillales</taxon>
        <taxon>Lactobacillaceae</taxon>
        <taxon>Ligilactobacillus</taxon>
    </lineage>
</organism>
<dbReference type="FunFam" id="3.40.50.1000:FF:000053">
    <property type="entry name" value="TIGR01457 family HAD hydrolase"/>
    <property type="match status" value="1"/>
</dbReference>
<dbReference type="InterPro" id="IPR006354">
    <property type="entry name" value="HAD-SF_hydro_IIA_hyp1"/>
</dbReference>
<comment type="similarity">
    <text evidence="1 5">Belongs to the HAD-like hydrolase superfamily. NagD family.</text>
</comment>
<keyword evidence="10" id="KW-1185">Reference proteome</keyword>